<reference evidence="1" key="1">
    <citation type="journal article" date="2020" name="New Phytol.">
        <title>Comparative genomics reveals dynamic genome evolution in host specialist ectomycorrhizal fungi.</title>
        <authorList>
            <person name="Lofgren L.A."/>
            <person name="Nguyen N.H."/>
            <person name="Vilgalys R."/>
            <person name="Ruytinx J."/>
            <person name="Liao H.L."/>
            <person name="Branco S."/>
            <person name="Kuo A."/>
            <person name="LaButti K."/>
            <person name="Lipzen A."/>
            <person name="Andreopoulos W."/>
            <person name="Pangilinan J."/>
            <person name="Riley R."/>
            <person name="Hundley H."/>
            <person name="Na H."/>
            <person name="Barry K."/>
            <person name="Grigoriev I.V."/>
            <person name="Stajich J.E."/>
            <person name="Kennedy P.G."/>
        </authorList>
    </citation>
    <scope>NUCLEOTIDE SEQUENCE</scope>
    <source>
        <strain evidence="1">S12</strain>
    </source>
</reference>
<evidence type="ECO:0000313" key="1">
    <source>
        <dbReference type="EMBL" id="KAG1803866.1"/>
    </source>
</evidence>
<dbReference type="GeneID" id="64593392"/>
<dbReference type="EMBL" id="JABBWE010000004">
    <property type="protein sequence ID" value="KAG1803866.1"/>
    <property type="molecule type" value="Genomic_DNA"/>
</dbReference>
<evidence type="ECO:0000313" key="2">
    <source>
        <dbReference type="Proteomes" id="UP000719766"/>
    </source>
</evidence>
<gene>
    <name evidence="1" type="ORF">HD556DRAFT_1303854</name>
</gene>
<dbReference type="AlphaFoldDB" id="A0A9P7DV38"/>
<comment type="caution">
    <text evidence="1">The sequence shown here is derived from an EMBL/GenBank/DDBJ whole genome shotgun (WGS) entry which is preliminary data.</text>
</comment>
<organism evidence="1 2">
    <name type="scientific">Suillus plorans</name>
    <dbReference type="NCBI Taxonomy" id="116603"/>
    <lineage>
        <taxon>Eukaryota</taxon>
        <taxon>Fungi</taxon>
        <taxon>Dikarya</taxon>
        <taxon>Basidiomycota</taxon>
        <taxon>Agaricomycotina</taxon>
        <taxon>Agaricomycetes</taxon>
        <taxon>Agaricomycetidae</taxon>
        <taxon>Boletales</taxon>
        <taxon>Suillineae</taxon>
        <taxon>Suillaceae</taxon>
        <taxon>Suillus</taxon>
    </lineage>
</organism>
<protein>
    <submittedName>
        <fullName evidence="1">Uncharacterized protein</fullName>
    </submittedName>
</protein>
<proteinExistence type="predicted"/>
<dbReference type="RefSeq" id="XP_041166212.1">
    <property type="nucleotide sequence ID" value="XM_041299628.1"/>
</dbReference>
<dbReference type="Proteomes" id="UP000719766">
    <property type="component" value="Unassembled WGS sequence"/>
</dbReference>
<sequence>MLFRRRRTFVDSAHRYPTIRTKPDPYTCVLERNWTYQQACGSCHSSIFFGQIVRLEDQSPCYQVFTGRISEIVVQYKDVLVVHVTPLHYKPKDEFIPPPVRLTLPARILSLPLHLRLAHWCKKHANRLTSSKATGPDAIAPSLEDFQKQVEGSESFGNSVEELGGEFLPLVNLFW</sequence>
<keyword evidence="2" id="KW-1185">Reference proteome</keyword>
<name>A0A9P7DV38_9AGAM</name>
<accession>A0A9P7DV38</accession>
<dbReference type="OrthoDB" id="2693004at2759"/>